<name>A0A0G2JAK1_9EURO</name>
<evidence type="ECO:0000313" key="2">
    <source>
        <dbReference type="EMBL" id="KKZ65871.1"/>
    </source>
</evidence>
<protein>
    <submittedName>
        <fullName evidence="2">Ca2+:H+ antiporter</fullName>
    </submittedName>
</protein>
<dbReference type="Proteomes" id="UP000034164">
    <property type="component" value="Unassembled WGS sequence"/>
</dbReference>
<evidence type="ECO:0000256" key="1">
    <source>
        <dbReference type="SAM" id="Phobius"/>
    </source>
</evidence>
<sequence length="101" mass="11362">MSFYFSLFETVSLFASAFIVNYLVLDGRANYLEGALLISAYVITTLVAFFYPSCENLSSASGAPDAELVKKMLASWSMRRELGVEMVQRLMFLFEMITTSQ</sequence>
<dbReference type="EMBL" id="LCZI01000568">
    <property type="protein sequence ID" value="KKZ65871.1"/>
    <property type="molecule type" value="Genomic_DNA"/>
</dbReference>
<gene>
    <name evidence="2" type="ORF">EMCG_08376</name>
</gene>
<reference evidence="3" key="1">
    <citation type="journal article" date="2015" name="PLoS Genet.">
        <title>The dynamic genome and transcriptome of the human fungal pathogen Blastomyces and close relative Emmonsia.</title>
        <authorList>
            <person name="Munoz J.F."/>
            <person name="Gauthier G.M."/>
            <person name="Desjardins C.A."/>
            <person name="Gallo J.E."/>
            <person name="Holder J."/>
            <person name="Sullivan T.D."/>
            <person name="Marty A.J."/>
            <person name="Carmen J.C."/>
            <person name="Chen Z."/>
            <person name="Ding L."/>
            <person name="Gujja S."/>
            <person name="Magrini V."/>
            <person name="Misas E."/>
            <person name="Mitreva M."/>
            <person name="Priest M."/>
            <person name="Saif S."/>
            <person name="Whiston E.A."/>
            <person name="Young S."/>
            <person name="Zeng Q."/>
            <person name="Goldman W.E."/>
            <person name="Mardis E.R."/>
            <person name="Taylor J.W."/>
            <person name="McEwen J.G."/>
            <person name="Clay O.K."/>
            <person name="Klein B.S."/>
            <person name="Cuomo C.A."/>
        </authorList>
    </citation>
    <scope>NUCLEOTIDE SEQUENCE [LARGE SCALE GENOMIC DNA]</scope>
    <source>
        <strain evidence="3">UAMH 3008</strain>
    </source>
</reference>
<proteinExistence type="predicted"/>
<keyword evidence="1" id="KW-1133">Transmembrane helix</keyword>
<dbReference type="AlphaFoldDB" id="A0A0G2JAK1"/>
<evidence type="ECO:0000313" key="3">
    <source>
        <dbReference type="Proteomes" id="UP000034164"/>
    </source>
</evidence>
<dbReference type="OrthoDB" id="1699231at2759"/>
<keyword evidence="1" id="KW-0472">Membrane</keyword>
<keyword evidence="1" id="KW-0812">Transmembrane</keyword>
<feature type="transmembrane region" description="Helical" evidence="1">
    <location>
        <begin position="31"/>
        <end position="51"/>
    </location>
</feature>
<feature type="transmembrane region" description="Helical" evidence="1">
    <location>
        <begin position="6"/>
        <end position="24"/>
    </location>
</feature>
<comment type="caution">
    <text evidence="2">The sequence shown here is derived from an EMBL/GenBank/DDBJ whole genome shotgun (WGS) entry which is preliminary data.</text>
</comment>
<dbReference type="VEuPathDB" id="FungiDB:EMCG_08376"/>
<organism evidence="2 3">
    <name type="scientific">[Emmonsia] crescens</name>
    <dbReference type="NCBI Taxonomy" id="73230"/>
    <lineage>
        <taxon>Eukaryota</taxon>
        <taxon>Fungi</taxon>
        <taxon>Dikarya</taxon>
        <taxon>Ascomycota</taxon>
        <taxon>Pezizomycotina</taxon>
        <taxon>Eurotiomycetes</taxon>
        <taxon>Eurotiomycetidae</taxon>
        <taxon>Onygenales</taxon>
        <taxon>Ajellomycetaceae</taxon>
        <taxon>Emergomyces</taxon>
    </lineage>
</organism>
<accession>A0A0G2JAK1</accession>